<dbReference type="InterPro" id="IPR029063">
    <property type="entry name" value="SAM-dependent_MTases_sf"/>
</dbReference>
<dbReference type="GO" id="GO:0032259">
    <property type="term" value="P:methylation"/>
    <property type="evidence" value="ECO:0007669"/>
    <property type="project" value="UniProtKB-KW"/>
</dbReference>
<dbReference type="Pfam" id="PF13489">
    <property type="entry name" value="Methyltransf_23"/>
    <property type="match status" value="1"/>
</dbReference>
<dbReference type="Gene3D" id="3.40.50.150">
    <property type="entry name" value="Vaccinia Virus protein VP39"/>
    <property type="match status" value="1"/>
</dbReference>
<evidence type="ECO:0000313" key="2">
    <source>
        <dbReference type="Proteomes" id="UP000306575"/>
    </source>
</evidence>
<dbReference type="EMBL" id="SULI01000001">
    <property type="protein sequence ID" value="TKZ22576.1"/>
    <property type="molecule type" value="Genomic_DNA"/>
</dbReference>
<protein>
    <submittedName>
        <fullName evidence="1">Methyltransferase domain-containing protein</fullName>
    </submittedName>
</protein>
<dbReference type="OrthoDB" id="9795085at2"/>
<dbReference type="PANTHER" id="PTHR43861">
    <property type="entry name" value="TRANS-ACONITATE 2-METHYLTRANSFERASE-RELATED"/>
    <property type="match status" value="1"/>
</dbReference>
<gene>
    <name evidence="1" type="ORF">FAP39_01500</name>
</gene>
<dbReference type="GO" id="GO:0030798">
    <property type="term" value="F:trans-aconitate 2-methyltransferase activity"/>
    <property type="evidence" value="ECO:0007669"/>
    <property type="project" value="InterPro"/>
</dbReference>
<dbReference type="RefSeq" id="WP_138014592.1">
    <property type="nucleotide sequence ID" value="NZ_SULI01000001.1"/>
</dbReference>
<dbReference type="PANTHER" id="PTHR43861:SF1">
    <property type="entry name" value="TRANS-ACONITATE 2-METHYLTRANSFERASE"/>
    <property type="match status" value="1"/>
</dbReference>
<keyword evidence="2" id="KW-1185">Reference proteome</keyword>
<dbReference type="SUPFAM" id="SSF53335">
    <property type="entry name" value="S-adenosyl-L-methionine-dependent methyltransferases"/>
    <property type="match status" value="1"/>
</dbReference>
<keyword evidence="1" id="KW-0489">Methyltransferase</keyword>
<reference evidence="1 2" key="1">
    <citation type="submission" date="2019-04" db="EMBL/GenBank/DDBJ databases">
        <title>Genome sequence of Pelagicola litoralis CL-ES2.</title>
        <authorList>
            <person name="Cao J."/>
        </authorList>
    </citation>
    <scope>NUCLEOTIDE SEQUENCE [LARGE SCALE GENOMIC DNA]</scope>
    <source>
        <strain evidence="1 2">CL-ES2</strain>
    </source>
</reference>
<dbReference type="CDD" id="cd02440">
    <property type="entry name" value="AdoMet_MTases"/>
    <property type="match status" value="1"/>
</dbReference>
<sequence length="260" mass="28685">MTSEMTQDWNPGTYQRFRGLRLQPALDLLAAVGELPNGSLVDLGCGTGVVGPELAAKFPRRLIVGVDGSPAMLSQAARVPCYGALQEADIAQWRPDETPALIYSNAALQWLDAHDTLLPRLIGYLPAGGVLAVQMPNQTLAPSHQGWRSAFEGLHAARSVERSSEILTPAAYFDLLSPLGELRLWQTDYFQHLEASETGHPVRHFTQSTYARPFLDAVSQDETPELIAAYEDAMAKAYPLRSDGSVVFAFRRLFFTLRLW</sequence>
<organism evidence="1 2">
    <name type="scientific">Shimia litoralis</name>
    <dbReference type="NCBI Taxonomy" id="420403"/>
    <lineage>
        <taxon>Bacteria</taxon>
        <taxon>Pseudomonadati</taxon>
        <taxon>Pseudomonadota</taxon>
        <taxon>Alphaproteobacteria</taxon>
        <taxon>Rhodobacterales</taxon>
        <taxon>Roseobacteraceae</taxon>
    </lineage>
</organism>
<dbReference type="Proteomes" id="UP000306575">
    <property type="component" value="Unassembled WGS sequence"/>
</dbReference>
<evidence type="ECO:0000313" key="1">
    <source>
        <dbReference type="EMBL" id="TKZ22576.1"/>
    </source>
</evidence>
<accession>A0A4U7NAL4</accession>
<name>A0A4U7NAL4_9RHOB</name>
<dbReference type="AlphaFoldDB" id="A0A4U7NAL4"/>
<keyword evidence="1" id="KW-0808">Transferase</keyword>
<dbReference type="Gene3D" id="1.10.150.290">
    <property type="entry name" value="S-adenosyl-L-methionine-dependent methyltransferases"/>
    <property type="match status" value="1"/>
</dbReference>
<dbReference type="InterPro" id="IPR023149">
    <property type="entry name" value="Trans_acon_MeTrfase_C"/>
</dbReference>
<proteinExistence type="predicted"/>
<comment type="caution">
    <text evidence="1">The sequence shown here is derived from an EMBL/GenBank/DDBJ whole genome shotgun (WGS) entry which is preliminary data.</text>
</comment>